<dbReference type="AlphaFoldDB" id="W6QJ72"/>
<protein>
    <submittedName>
        <fullName evidence="1">Genomic scaffold, ProqFM164S01</fullName>
    </submittedName>
</protein>
<keyword evidence="2" id="KW-1185">Reference proteome</keyword>
<sequence length="445" mass="50631">MPESQFDPALSAEFHNKILEHAWTGAGNDLVTLPSTTWWQSSAPVEIDSRLVPNLSSFLRLAKVVNSTPPGPGSGLYFFYFLRGLQEQTRFFDSSTLKTWGDRFVWLYPATGAVDIEEVGIIFDQSTELAAFFPDWESLICDCEKSWQWRPLQDILAVYLQMIEDRKVYTSSIPSKFFPWNLQNFTKCDIEKAVAAFIRLIDAIEQKLPTSSSPQTQIDLLYPTTVLDKAYIKEDTFLRSFLLALPRRYLSFRYIAPGIQLQSLSDITDQPFPKLFSDLSDRIDYNEKDTIPLLLFRGEGESISPWVGPWFPDGEPRSIPAGLYIEDIHKDIAQDYGNQCKLLLPFGIGANGYARSSNGLLLGYSSNPPLLTDEADQLYQIIYYSGLLPGWSHGQFLDKILTSWAERVELGDWVVTEDGVSGGMEKFKEADTSLHWEKYYTAMCW</sequence>
<dbReference type="Proteomes" id="UP000030686">
    <property type="component" value="Unassembled WGS sequence"/>
</dbReference>
<dbReference type="OMA" id="DRINTGY"/>
<evidence type="ECO:0000313" key="2">
    <source>
        <dbReference type="Proteomes" id="UP000030686"/>
    </source>
</evidence>
<organism evidence="1 2">
    <name type="scientific">Penicillium roqueforti (strain FM164)</name>
    <dbReference type="NCBI Taxonomy" id="1365484"/>
    <lineage>
        <taxon>Eukaryota</taxon>
        <taxon>Fungi</taxon>
        <taxon>Dikarya</taxon>
        <taxon>Ascomycota</taxon>
        <taxon>Pezizomycotina</taxon>
        <taxon>Eurotiomycetes</taxon>
        <taxon>Eurotiomycetidae</taxon>
        <taxon>Eurotiales</taxon>
        <taxon>Aspergillaceae</taxon>
        <taxon>Penicillium</taxon>
    </lineage>
</organism>
<reference evidence="1" key="1">
    <citation type="journal article" date="2014" name="Nat. Commun.">
        <title>Multiple recent horizontal transfers of a large genomic region in cheese making fungi.</title>
        <authorList>
            <person name="Cheeseman K."/>
            <person name="Ropars J."/>
            <person name="Renault P."/>
            <person name="Dupont J."/>
            <person name="Gouzy J."/>
            <person name="Branca A."/>
            <person name="Abraham A.L."/>
            <person name="Ceppi M."/>
            <person name="Conseiller E."/>
            <person name="Debuchy R."/>
            <person name="Malagnac F."/>
            <person name="Goarin A."/>
            <person name="Silar P."/>
            <person name="Lacoste S."/>
            <person name="Sallet E."/>
            <person name="Bensimon A."/>
            <person name="Giraud T."/>
            <person name="Brygoo Y."/>
        </authorList>
    </citation>
    <scope>NUCLEOTIDE SEQUENCE [LARGE SCALE GENOMIC DNA]</scope>
    <source>
        <strain evidence="1">FM164</strain>
    </source>
</reference>
<dbReference type="OrthoDB" id="3029470at2759"/>
<proteinExistence type="predicted"/>
<accession>W6QJ72</accession>
<evidence type="ECO:0000313" key="1">
    <source>
        <dbReference type="EMBL" id="CDM29637.1"/>
    </source>
</evidence>
<dbReference type="EMBL" id="HG792015">
    <property type="protein sequence ID" value="CDM29637.1"/>
    <property type="molecule type" value="Genomic_DNA"/>
</dbReference>
<dbReference type="STRING" id="1365484.W6QJ72"/>
<gene>
    <name evidence="1" type="ORF">PROQFM164_S01g003449</name>
</gene>
<name>W6QJ72_PENRF</name>